<dbReference type="Proteomes" id="UP001633002">
    <property type="component" value="Unassembled WGS sequence"/>
</dbReference>
<organism evidence="2 3">
    <name type="scientific">Riccia sorocarpa</name>
    <dbReference type="NCBI Taxonomy" id="122646"/>
    <lineage>
        <taxon>Eukaryota</taxon>
        <taxon>Viridiplantae</taxon>
        <taxon>Streptophyta</taxon>
        <taxon>Embryophyta</taxon>
        <taxon>Marchantiophyta</taxon>
        <taxon>Marchantiopsida</taxon>
        <taxon>Marchantiidae</taxon>
        <taxon>Marchantiales</taxon>
        <taxon>Ricciaceae</taxon>
        <taxon>Riccia</taxon>
    </lineage>
</organism>
<gene>
    <name evidence="2" type="ORF">R1sor_018452</name>
</gene>
<dbReference type="EMBL" id="JBJQOH010000001">
    <property type="protein sequence ID" value="KAL3700430.1"/>
    <property type="molecule type" value="Genomic_DNA"/>
</dbReference>
<reference evidence="2 3" key="1">
    <citation type="submission" date="2024-09" db="EMBL/GenBank/DDBJ databases">
        <title>Chromosome-scale assembly of Riccia sorocarpa.</title>
        <authorList>
            <person name="Paukszto L."/>
        </authorList>
    </citation>
    <scope>NUCLEOTIDE SEQUENCE [LARGE SCALE GENOMIC DNA]</scope>
    <source>
        <strain evidence="2">LP-2024</strain>
        <tissue evidence="2">Aerial parts of the thallus</tissue>
    </source>
</reference>
<protein>
    <submittedName>
        <fullName evidence="2">Uncharacterized protein</fullName>
    </submittedName>
</protein>
<name>A0ABD3IDF2_9MARC</name>
<feature type="region of interest" description="Disordered" evidence="1">
    <location>
        <begin position="23"/>
        <end position="45"/>
    </location>
</feature>
<dbReference type="AlphaFoldDB" id="A0ABD3IDF2"/>
<proteinExistence type="predicted"/>
<comment type="caution">
    <text evidence="2">The sequence shown here is derived from an EMBL/GenBank/DDBJ whole genome shotgun (WGS) entry which is preliminary data.</text>
</comment>
<accession>A0ABD3IDF2</accession>
<keyword evidence="3" id="KW-1185">Reference proteome</keyword>
<evidence type="ECO:0000313" key="3">
    <source>
        <dbReference type="Proteomes" id="UP001633002"/>
    </source>
</evidence>
<evidence type="ECO:0000313" key="2">
    <source>
        <dbReference type="EMBL" id="KAL3700430.1"/>
    </source>
</evidence>
<evidence type="ECO:0000256" key="1">
    <source>
        <dbReference type="SAM" id="MobiDB-lite"/>
    </source>
</evidence>
<sequence length="107" mass="11790">MEMEETVAFPHQLQAESVALEIPSEGIPHREQSSGNGFLGRGMRDMSGDLRKSGALLLDGRTVPTFFQQPPGGDPVANWKFAEDPPGTVKLWRYTAEHTSNRTHLDG</sequence>